<gene>
    <name evidence="5" type="ORF">QUW60_14405</name>
</gene>
<comment type="similarity">
    <text evidence="1">Belongs to the aldo/keto reductase family.</text>
</comment>
<dbReference type="RefSeq" id="WP_289561341.1">
    <property type="nucleotide sequence ID" value="NZ_JAUDEN010000045.1"/>
</dbReference>
<evidence type="ECO:0000259" key="4">
    <source>
        <dbReference type="Pfam" id="PF00248"/>
    </source>
</evidence>
<dbReference type="CDD" id="cd19133">
    <property type="entry name" value="AKR_AKR5F1"/>
    <property type="match status" value="1"/>
</dbReference>
<accession>A0ABT7VJV7</accession>
<dbReference type="PIRSF" id="PIRSF000097">
    <property type="entry name" value="AKR"/>
    <property type="match status" value="1"/>
</dbReference>
<dbReference type="InterPro" id="IPR023210">
    <property type="entry name" value="NADP_OxRdtase_dom"/>
</dbReference>
<evidence type="ECO:0000256" key="1">
    <source>
        <dbReference type="ARBA" id="ARBA00007905"/>
    </source>
</evidence>
<reference evidence="6" key="2">
    <citation type="submission" date="2023-07" db="EMBL/GenBank/DDBJ databases">
        <title>Identification and characterization of horizontal gene transfer across gut microbiota members of farm animals based on homology search.</title>
        <authorList>
            <person name="Schwarzerova J."/>
            <person name="Nykrynova M."/>
            <person name="Jureckova K."/>
            <person name="Cejkova D."/>
            <person name="Rychlik I."/>
        </authorList>
    </citation>
    <scope>NUCLEOTIDE SEQUENCE [LARGE SCALE GENOMIC DNA]</scope>
    <source>
        <strain evidence="6">109_WCHN</strain>
    </source>
</reference>
<evidence type="ECO:0000313" key="6">
    <source>
        <dbReference type="Proteomes" id="UP001169458"/>
    </source>
</evidence>
<keyword evidence="2" id="KW-0521">NADP</keyword>
<evidence type="ECO:0000256" key="3">
    <source>
        <dbReference type="ARBA" id="ARBA00023002"/>
    </source>
</evidence>
<protein>
    <submittedName>
        <fullName evidence="5">Aldo/keto reductase</fullName>
    </submittedName>
</protein>
<dbReference type="PANTHER" id="PTHR43827:SF3">
    <property type="entry name" value="NADP-DEPENDENT OXIDOREDUCTASE DOMAIN-CONTAINING PROTEIN"/>
    <property type="match status" value="1"/>
</dbReference>
<reference evidence="5 6" key="1">
    <citation type="submission" date="2023-06" db="EMBL/GenBank/DDBJ databases">
        <authorList>
            <person name="Zeman M."/>
            <person name="Kubasova T."/>
            <person name="Jahodarova E."/>
            <person name="Nykrynova M."/>
            <person name="Rychlik I."/>
        </authorList>
    </citation>
    <scope>NUCLEOTIDE SEQUENCE [LARGE SCALE GENOMIC DNA]</scope>
    <source>
        <strain evidence="5 6">109_WCHN</strain>
    </source>
</reference>
<dbReference type="InterPro" id="IPR036812">
    <property type="entry name" value="NAD(P)_OxRdtase_dom_sf"/>
</dbReference>
<keyword evidence="3" id="KW-0560">Oxidoreductase</keyword>
<dbReference type="PROSITE" id="PS00062">
    <property type="entry name" value="ALDOKETO_REDUCTASE_2"/>
    <property type="match status" value="1"/>
</dbReference>
<dbReference type="InterPro" id="IPR020471">
    <property type="entry name" value="AKR"/>
</dbReference>
<evidence type="ECO:0000256" key="2">
    <source>
        <dbReference type="ARBA" id="ARBA00022857"/>
    </source>
</evidence>
<dbReference type="InterPro" id="IPR018170">
    <property type="entry name" value="Aldo/ket_reductase_CS"/>
</dbReference>
<feature type="domain" description="NADP-dependent oxidoreductase" evidence="4">
    <location>
        <begin position="22"/>
        <end position="255"/>
    </location>
</feature>
<evidence type="ECO:0000313" key="5">
    <source>
        <dbReference type="EMBL" id="MDM8326400.1"/>
    </source>
</evidence>
<dbReference type="Gene3D" id="3.20.20.100">
    <property type="entry name" value="NADP-dependent oxidoreductase domain"/>
    <property type="match status" value="1"/>
</dbReference>
<proteinExistence type="inferred from homology"/>
<dbReference type="PANTHER" id="PTHR43827">
    <property type="entry name" value="2,5-DIKETO-D-GLUCONIC ACID REDUCTASE"/>
    <property type="match status" value="1"/>
</dbReference>
<sequence length="280" mass="31628">MEYAALNNGVRMPMLGFGVYQVDDHEVCRRCMSDAIATGYRLLDTASVYLNEEAVGRAVKESGVPRGDFFLTSKVWIQDMGYEQTLRAFDRTLARLGTDYLDLYLVHMPFGDVFGAWRAMERIYREGRTRAVGVCNFSIPRLADLAAHFEVVPAVNQVETHLFSQQQPMKRYADVNGILLEAWSPFAEGRNGFFSHAVLSRLARKYGKTVAQIELGWLMQRGIAVIPKSVHRERIEENFGSIGFRLSDEDMATCDTGKPVVGDFDDPAFVKDLCGRKYDI</sequence>
<name>A0ABT7VJV7_9BACE</name>
<dbReference type="PRINTS" id="PR00069">
    <property type="entry name" value="ALDKETRDTASE"/>
</dbReference>
<dbReference type="Pfam" id="PF00248">
    <property type="entry name" value="Aldo_ket_red"/>
    <property type="match status" value="1"/>
</dbReference>
<comment type="caution">
    <text evidence="5">The sequence shown here is derived from an EMBL/GenBank/DDBJ whole genome shotgun (WGS) entry which is preliminary data.</text>
</comment>
<dbReference type="EMBL" id="JAUDEN010000045">
    <property type="protein sequence ID" value="MDM8326400.1"/>
    <property type="molecule type" value="Genomic_DNA"/>
</dbReference>
<keyword evidence="6" id="KW-1185">Reference proteome</keyword>
<dbReference type="PROSITE" id="PS00798">
    <property type="entry name" value="ALDOKETO_REDUCTASE_1"/>
    <property type="match status" value="1"/>
</dbReference>
<dbReference type="SUPFAM" id="SSF51430">
    <property type="entry name" value="NAD(P)-linked oxidoreductase"/>
    <property type="match status" value="1"/>
</dbReference>
<dbReference type="Proteomes" id="UP001169458">
    <property type="component" value="Unassembled WGS sequence"/>
</dbReference>
<organism evidence="5 6">
    <name type="scientific">Bacteroides gallinaceum</name>
    <dbReference type="NCBI Taxonomy" id="1462571"/>
    <lineage>
        <taxon>Bacteria</taxon>
        <taxon>Pseudomonadati</taxon>
        <taxon>Bacteroidota</taxon>
        <taxon>Bacteroidia</taxon>
        <taxon>Bacteroidales</taxon>
        <taxon>Bacteroidaceae</taxon>
        <taxon>Bacteroides</taxon>
    </lineage>
</organism>